<name>A0AAN7LJ18_TRANT</name>
<dbReference type="PANTHER" id="PTHR33070">
    <property type="entry name" value="OS06G0725500 PROTEIN"/>
    <property type="match status" value="1"/>
</dbReference>
<sequence>MAAKVHVRSNSFPSRTHPVTIDVEEHLLRIQSSEAASTSSSSVSSVSQKLGSLKDLHDSISDWLQLSQTQHALSNQINRKSLECLLDGSLVALDVCGTLQDIVSQMKGCIQELESSFRRKRAVNLSLASEVESYFCSRKKIKKLASKTLSSLKRMEKQNDLKNDSLEDEAALNLLRQVHLANISVFESFLCFLSRPHMRSSSWPLVSKVMWTKRVSSGASEANEAEELDINLLSLKSSKVQNIQACDVLKLAGALESGIGEIEDALDCIFRCLVKTRVSLLNIISS</sequence>
<gene>
    <name evidence="1" type="ORF">SAY86_016137</name>
</gene>
<organism evidence="1 2">
    <name type="scientific">Trapa natans</name>
    <name type="common">Water chestnut</name>
    <dbReference type="NCBI Taxonomy" id="22666"/>
    <lineage>
        <taxon>Eukaryota</taxon>
        <taxon>Viridiplantae</taxon>
        <taxon>Streptophyta</taxon>
        <taxon>Embryophyta</taxon>
        <taxon>Tracheophyta</taxon>
        <taxon>Spermatophyta</taxon>
        <taxon>Magnoliopsida</taxon>
        <taxon>eudicotyledons</taxon>
        <taxon>Gunneridae</taxon>
        <taxon>Pentapetalae</taxon>
        <taxon>rosids</taxon>
        <taxon>malvids</taxon>
        <taxon>Myrtales</taxon>
        <taxon>Lythraceae</taxon>
        <taxon>Trapa</taxon>
    </lineage>
</organism>
<dbReference type="GO" id="GO:0048367">
    <property type="term" value="P:shoot system development"/>
    <property type="evidence" value="ECO:0007669"/>
    <property type="project" value="InterPro"/>
</dbReference>
<dbReference type="Pfam" id="PF03087">
    <property type="entry name" value="BPS1"/>
    <property type="match status" value="1"/>
</dbReference>
<accession>A0AAN7LJ18</accession>
<evidence type="ECO:0008006" key="3">
    <source>
        <dbReference type="Google" id="ProtNLM"/>
    </source>
</evidence>
<dbReference type="AlphaFoldDB" id="A0AAN7LJ18"/>
<dbReference type="PANTHER" id="PTHR33070:SF115">
    <property type="entry name" value="T23E18.15"/>
    <property type="match status" value="1"/>
</dbReference>
<protein>
    <recommendedName>
        <fullName evidence="3">DUF241 domain protein</fullName>
    </recommendedName>
</protein>
<comment type="caution">
    <text evidence="1">The sequence shown here is derived from an EMBL/GenBank/DDBJ whole genome shotgun (WGS) entry which is preliminary data.</text>
</comment>
<evidence type="ECO:0000313" key="2">
    <source>
        <dbReference type="Proteomes" id="UP001346149"/>
    </source>
</evidence>
<reference evidence="1 2" key="1">
    <citation type="journal article" date="2023" name="Hortic Res">
        <title>Pangenome of water caltrop reveals structural variations and asymmetric subgenome divergence after allopolyploidization.</title>
        <authorList>
            <person name="Zhang X."/>
            <person name="Chen Y."/>
            <person name="Wang L."/>
            <person name="Yuan Y."/>
            <person name="Fang M."/>
            <person name="Shi L."/>
            <person name="Lu R."/>
            <person name="Comes H.P."/>
            <person name="Ma Y."/>
            <person name="Chen Y."/>
            <person name="Huang G."/>
            <person name="Zhou Y."/>
            <person name="Zheng Z."/>
            <person name="Qiu Y."/>
        </authorList>
    </citation>
    <scope>NUCLEOTIDE SEQUENCE [LARGE SCALE GENOMIC DNA]</scope>
    <source>
        <strain evidence="1">F231</strain>
    </source>
</reference>
<dbReference type="Proteomes" id="UP001346149">
    <property type="component" value="Unassembled WGS sequence"/>
</dbReference>
<evidence type="ECO:0000313" key="1">
    <source>
        <dbReference type="EMBL" id="KAK4782035.1"/>
    </source>
</evidence>
<dbReference type="EMBL" id="JAXQNO010000016">
    <property type="protein sequence ID" value="KAK4782035.1"/>
    <property type="molecule type" value="Genomic_DNA"/>
</dbReference>
<dbReference type="GO" id="GO:0048364">
    <property type="term" value="P:root development"/>
    <property type="evidence" value="ECO:0007669"/>
    <property type="project" value="InterPro"/>
</dbReference>
<keyword evidence="2" id="KW-1185">Reference proteome</keyword>
<proteinExistence type="predicted"/>
<dbReference type="InterPro" id="IPR004320">
    <property type="entry name" value="BPS1_pln"/>
</dbReference>